<evidence type="ECO:0000256" key="1">
    <source>
        <dbReference type="SAM" id="SignalP"/>
    </source>
</evidence>
<dbReference type="Pfam" id="PF13472">
    <property type="entry name" value="Lipase_GDSL_2"/>
    <property type="match status" value="1"/>
</dbReference>
<reference evidence="4" key="3">
    <citation type="submission" date="2023-03" db="EMBL/GenBank/DDBJ databases">
        <title>Draft genome sequence of a Mycolicibacterium mageritense strain H4_3_1 isolated from a hybrid biological-inorganic system reactor.</title>
        <authorList>
            <person name="Feng X."/>
            <person name="Kazama D."/>
            <person name="Sato K."/>
            <person name="Kobayashi H."/>
        </authorList>
    </citation>
    <scope>NUCLEOTIDE SEQUENCE</scope>
    <source>
        <strain evidence="4">H4_3_1</strain>
    </source>
</reference>
<accession>A0AAI8XRK1</accession>
<protein>
    <submittedName>
        <fullName evidence="4">GDSL lipase</fullName>
        <ecNumber evidence="4">3.1.1.-</ecNumber>
    </submittedName>
</protein>
<dbReference type="InterPro" id="IPR053140">
    <property type="entry name" value="GDSL_Rv0518-like"/>
</dbReference>
<feature type="signal peptide" evidence="1">
    <location>
        <begin position="1"/>
        <end position="21"/>
    </location>
</feature>
<dbReference type="InterPro" id="IPR036514">
    <property type="entry name" value="SGNH_hydro_sf"/>
</dbReference>
<keyword evidence="4" id="KW-0378">Hydrolase</keyword>
<sequence length="235" mass="25163">MSRLATFVISLGLLVGTFTYAAAPSVGQPDQPYTPSGLDPRLNHIAVIGDSYTTGSNEGGLGPKGWTTLAWQNLSGRGVKVNADVAAEGGAGYVVRGNRGGIFRDLTARAVKPDDSLVVFFGSRNDKDADPLAMAFMTRDALGLARQLAPSAKLLVIGPPWINADVPPNMYRIRDILRDSARDAGAEFFDPLEAGWFFDRPDLIGGDKIHPTDAGHAYMADKIAPLIGQELPRWV</sequence>
<dbReference type="NCBIfam" id="NF045548">
    <property type="entry name" value="GDSL_lipase"/>
    <property type="match status" value="1"/>
</dbReference>
<keyword evidence="5" id="KW-1185">Reference proteome</keyword>
<dbReference type="Proteomes" id="UP001241092">
    <property type="component" value="Chromosome"/>
</dbReference>
<keyword evidence="1" id="KW-0732">Signal</keyword>
<feature type="domain" description="SGNH hydrolase-type esterase" evidence="2">
    <location>
        <begin position="47"/>
        <end position="217"/>
    </location>
</feature>
<evidence type="ECO:0000259" key="2">
    <source>
        <dbReference type="Pfam" id="PF13472"/>
    </source>
</evidence>
<dbReference type="InterPro" id="IPR013830">
    <property type="entry name" value="SGNH_hydro"/>
</dbReference>
<evidence type="ECO:0000313" key="5">
    <source>
        <dbReference type="Proteomes" id="UP000465622"/>
    </source>
</evidence>
<dbReference type="AlphaFoldDB" id="A0AAI8XRK1"/>
<dbReference type="CDD" id="cd00229">
    <property type="entry name" value="SGNH_hydrolase"/>
    <property type="match status" value="1"/>
</dbReference>
<dbReference type="PANTHER" id="PTHR43784">
    <property type="entry name" value="GDSL-LIKE LIPASE/ACYLHYDROLASE, PUTATIVE (AFU_ORTHOLOGUE AFUA_2G00820)-RELATED"/>
    <property type="match status" value="1"/>
</dbReference>
<dbReference type="PANTHER" id="PTHR43784:SF2">
    <property type="entry name" value="GDSL-LIKE LIPASE_ACYLHYDROLASE, PUTATIVE (AFU_ORTHOLOGUE AFUA_2G00820)-RELATED"/>
    <property type="match status" value="1"/>
</dbReference>
<evidence type="ECO:0000313" key="4">
    <source>
        <dbReference type="EMBL" id="BDY32038.1"/>
    </source>
</evidence>
<name>A0AAI8XRK1_MYCME</name>
<feature type="chain" id="PRO_5042513859" evidence="1">
    <location>
        <begin position="22"/>
        <end position="235"/>
    </location>
</feature>
<dbReference type="InterPro" id="IPR054624">
    <property type="entry name" value="GDSL_Rv0518"/>
</dbReference>
<dbReference type="SUPFAM" id="SSF52266">
    <property type="entry name" value="SGNH hydrolase"/>
    <property type="match status" value="1"/>
</dbReference>
<dbReference type="EC" id="3.1.1.-" evidence="4"/>
<organism evidence="4 6">
    <name type="scientific">Mycolicibacterium mageritense</name>
    <name type="common">Mycobacterium mageritense</name>
    <dbReference type="NCBI Taxonomy" id="53462"/>
    <lineage>
        <taxon>Bacteria</taxon>
        <taxon>Bacillati</taxon>
        <taxon>Actinomycetota</taxon>
        <taxon>Actinomycetes</taxon>
        <taxon>Mycobacteriales</taxon>
        <taxon>Mycobacteriaceae</taxon>
        <taxon>Mycolicibacterium</taxon>
    </lineage>
</organism>
<proteinExistence type="predicted"/>
<dbReference type="EMBL" id="AP027452">
    <property type="protein sequence ID" value="BDY32038.1"/>
    <property type="molecule type" value="Genomic_DNA"/>
</dbReference>
<reference evidence="3 5" key="1">
    <citation type="journal article" date="2019" name="Emerg. Microbes Infect.">
        <title>Comprehensive subspecies identification of 175 nontuberculous mycobacteria species based on 7547 genomic profiles.</title>
        <authorList>
            <person name="Matsumoto Y."/>
            <person name="Kinjo T."/>
            <person name="Motooka D."/>
            <person name="Nabeya D."/>
            <person name="Jung N."/>
            <person name="Uechi K."/>
            <person name="Horii T."/>
            <person name="Iida T."/>
            <person name="Fujita J."/>
            <person name="Nakamura S."/>
        </authorList>
    </citation>
    <scope>NUCLEOTIDE SEQUENCE [LARGE SCALE GENOMIC DNA]</scope>
    <source>
        <strain evidence="3 5">JCM 12375</strain>
    </source>
</reference>
<dbReference type="GO" id="GO:0016787">
    <property type="term" value="F:hydrolase activity"/>
    <property type="evidence" value="ECO:0007669"/>
    <property type="project" value="UniProtKB-KW"/>
</dbReference>
<evidence type="ECO:0000313" key="6">
    <source>
        <dbReference type="Proteomes" id="UP001241092"/>
    </source>
</evidence>
<dbReference type="Proteomes" id="UP000465622">
    <property type="component" value="Chromosome"/>
</dbReference>
<dbReference type="Gene3D" id="3.40.50.1110">
    <property type="entry name" value="SGNH hydrolase"/>
    <property type="match status" value="1"/>
</dbReference>
<dbReference type="EMBL" id="AP022567">
    <property type="protein sequence ID" value="BBX37234.1"/>
    <property type="molecule type" value="Genomic_DNA"/>
</dbReference>
<reference evidence="3" key="2">
    <citation type="submission" date="2020-02" db="EMBL/GenBank/DDBJ databases">
        <authorList>
            <person name="Matsumoto Y."/>
            <person name="Motooka D."/>
            <person name="Nakamura S."/>
        </authorList>
    </citation>
    <scope>NUCLEOTIDE SEQUENCE</scope>
    <source>
        <strain evidence="3">JCM 12375</strain>
    </source>
</reference>
<gene>
    <name evidence="4" type="ORF">hbim_06000</name>
    <name evidence="3" type="ORF">MMAGJ_65160</name>
</gene>
<evidence type="ECO:0000313" key="3">
    <source>
        <dbReference type="EMBL" id="BBX37234.1"/>
    </source>
</evidence>
<dbReference type="RefSeq" id="WP_036440174.1">
    <property type="nucleotide sequence ID" value="NZ_AP022567.1"/>
</dbReference>